<dbReference type="Gene3D" id="3.40.366.30">
    <property type="entry name" value="50S ribosomal protein L16 arginine hydroxylase, Chain A, Domain 2"/>
    <property type="match status" value="1"/>
</dbReference>
<evidence type="ECO:0000313" key="8">
    <source>
        <dbReference type="Proteomes" id="UP000054877"/>
    </source>
</evidence>
<dbReference type="OrthoDB" id="9764016at2"/>
<feature type="domain" description="JmjC" evidence="6">
    <location>
        <begin position="97"/>
        <end position="226"/>
    </location>
</feature>
<dbReference type="RefSeq" id="WP_058482724.1">
    <property type="nucleotide sequence ID" value="NZ_CAAAII010000003.1"/>
</dbReference>
<evidence type="ECO:0000256" key="1">
    <source>
        <dbReference type="ARBA" id="ARBA00001954"/>
    </source>
</evidence>
<dbReference type="PATRIC" id="fig|452.5.peg.851"/>
<keyword evidence="4" id="KW-0560">Oxidoreductase</keyword>
<dbReference type="PANTHER" id="PTHR13096:SF8">
    <property type="entry name" value="RIBOSOMAL OXYGENASE 1"/>
    <property type="match status" value="1"/>
</dbReference>
<dbReference type="InterPro" id="IPR046799">
    <property type="entry name" value="ROXA-like_wH"/>
</dbReference>
<dbReference type="InterPro" id="IPR039994">
    <property type="entry name" value="NO66-like"/>
</dbReference>
<dbReference type="InterPro" id="IPR003347">
    <property type="entry name" value="JmjC_dom"/>
</dbReference>
<protein>
    <submittedName>
        <fullName evidence="7">Cupin</fullName>
    </submittedName>
</protein>
<dbReference type="SUPFAM" id="SSF51197">
    <property type="entry name" value="Clavaminate synthase-like"/>
    <property type="match status" value="1"/>
</dbReference>
<dbReference type="Pfam" id="PF08007">
    <property type="entry name" value="JmjC_2"/>
    <property type="match status" value="1"/>
</dbReference>
<dbReference type="Gene3D" id="2.60.120.650">
    <property type="entry name" value="Cupin"/>
    <property type="match status" value="1"/>
</dbReference>
<proteinExistence type="predicted"/>
<evidence type="ECO:0000256" key="2">
    <source>
        <dbReference type="ARBA" id="ARBA00022723"/>
    </source>
</evidence>
<evidence type="ECO:0000259" key="6">
    <source>
        <dbReference type="PROSITE" id="PS51184"/>
    </source>
</evidence>
<name>A0A0W0Z7X6_LEGSP</name>
<evidence type="ECO:0000256" key="5">
    <source>
        <dbReference type="ARBA" id="ARBA00023004"/>
    </source>
</evidence>
<sequence>MINFQGLDVNEFLTHYWQKKPLVIRKAIPAFVSPINGDELAGLALEDEVESRLVMYVADKKPFWHLKRGPFNEDDFKTLPATHWTLLVQGVDRFIPEVASLLDHFDFIPQWRVDDVMVSYAVEQGGVGPHYDHYDVFLFQAQGRRKWSLTSRHCNPDNYLPDVTLRIMDNFLVEEEFILEEGDMLYLPPHIGHNGVSLSPDCITYSFGYRSYPARELWEGFGEYLAEHHIRHLYQDPCWAGMKGASEIPVQAIDQAKNTLLTLLSDDKKLREWFGCFVTRLDEQAEQLLSLEEEGSADMEQFVMQLHKSKGFIRNSLCRFAYQQSDTSPNVILFVNGQCRDSVGADRELVRLVADHRFVTKTQLAPFLDHQENRLFLFKLWQSQWIFFQESSLKNK</sequence>
<comment type="caution">
    <text evidence="7">The sequence shown here is derived from an EMBL/GenBank/DDBJ whole genome shotgun (WGS) entry which is preliminary data.</text>
</comment>
<gene>
    <name evidence="7" type="ORF">Lspi_0775</name>
</gene>
<evidence type="ECO:0000313" key="7">
    <source>
        <dbReference type="EMBL" id="KTD65223.1"/>
    </source>
</evidence>
<comment type="cofactor">
    <cofactor evidence="1">
        <name>Fe(2+)</name>
        <dbReference type="ChEBI" id="CHEBI:29033"/>
    </cofactor>
</comment>
<dbReference type="PROSITE" id="PS51184">
    <property type="entry name" value="JMJC"/>
    <property type="match status" value="1"/>
</dbReference>
<dbReference type="EMBL" id="LNYX01000010">
    <property type="protein sequence ID" value="KTD65223.1"/>
    <property type="molecule type" value="Genomic_DNA"/>
</dbReference>
<evidence type="ECO:0000256" key="4">
    <source>
        <dbReference type="ARBA" id="ARBA00023002"/>
    </source>
</evidence>
<keyword evidence="3" id="KW-0223">Dioxygenase</keyword>
<dbReference type="STRING" id="452.Lspi_0775"/>
<dbReference type="GO" id="GO:0046872">
    <property type="term" value="F:metal ion binding"/>
    <property type="evidence" value="ECO:0007669"/>
    <property type="project" value="UniProtKB-KW"/>
</dbReference>
<dbReference type="GO" id="GO:0016706">
    <property type="term" value="F:2-oxoglutarate-dependent dioxygenase activity"/>
    <property type="evidence" value="ECO:0007669"/>
    <property type="project" value="TreeGrafter"/>
</dbReference>
<dbReference type="Pfam" id="PF20514">
    <property type="entry name" value="WHD_ROXA"/>
    <property type="match status" value="1"/>
</dbReference>
<dbReference type="AlphaFoldDB" id="A0A0W0Z7X6"/>
<reference evidence="7 8" key="1">
    <citation type="submission" date="2015-11" db="EMBL/GenBank/DDBJ databases">
        <title>Genomic analysis of 38 Legionella species identifies large and diverse effector repertoires.</title>
        <authorList>
            <person name="Burstein D."/>
            <person name="Amaro F."/>
            <person name="Zusman T."/>
            <person name="Lifshitz Z."/>
            <person name="Cohen O."/>
            <person name="Gilbert J.A."/>
            <person name="Pupko T."/>
            <person name="Shuman H.A."/>
            <person name="Segal G."/>
        </authorList>
    </citation>
    <scope>NUCLEOTIDE SEQUENCE [LARGE SCALE GENOMIC DNA]</scope>
    <source>
        <strain evidence="7 8">Mt.St.Helens-9</strain>
    </source>
</reference>
<organism evidence="7 8">
    <name type="scientific">Legionella spiritensis</name>
    <dbReference type="NCBI Taxonomy" id="452"/>
    <lineage>
        <taxon>Bacteria</taxon>
        <taxon>Pseudomonadati</taxon>
        <taxon>Pseudomonadota</taxon>
        <taxon>Gammaproteobacteria</taxon>
        <taxon>Legionellales</taxon>
        <taxon>Legionellaceae</taxon>
        <taxon>Legionella</taxon>
    </lineage>
</organism>
<dbReference type="PANTHER" id="PTHR13096">
    <property type="entry name" value="MINA53 MYC INDUCED NUCLEAR ANTIGEN"/>
    <property type="match status" value="1"/>
</dbReference>
<dbReference type="Proteomes" id="UP000054877">
    <property type="component" value="Unassembled WGS sequence"/>
</dbReference>
<accession>A0A0W0Z7X6</accession>
<keyword evidence="2" id="KW-0479">Metal-binding</keyword>
<keyword evidence="8" id="KW-1185">Reference proteome</keyword>
<keyword evidence="5" id="KW-0408">Iron</keyword>
<evidence type="ECO:0000256" key="3">
    <source>
        <dbReference type="ARBA" id="ARBA00022964"/>
    </source>
</evidence>